<organism evidence="1 2">
    <name type="scientific">Candidatus Falkowbacteria bacterium RBG_13_39_14</name>
    <dbReference type="NCBI Taxonomy" id="1797985"/>
    <lineage>
        <taxon>Bacteria</taxon>
        <taxon>Candidatus Falkowiibacteriota</taxon>
    </lineage>
</organism>
<sequence length="215" mass="25250">MRNKVKKEKLSENVLSLVKDLPFFDIAYLKNILKNEHYLKILLHRYSKNGDIIRLKKGIYTTKRYAEGIKNKGSYSNYLEFLASAIYPPAYLSLEYVLSENNLLTEMPENFTLITRNKTANFRNNFGNFIYHNVKESLFTGFSAMKHNEFIIYKATKAKALFDFIYLRKNIITDRNSFEELRLNTIILTSSDKKKLLEYAFADGSGRMMKILKYI</sequence>
<protein>
    <recommendedName>
        <fullName evidence="3">AbiEi antitoxin C-terminal domain-containing protein</fullName>
    </recommendedName>
</protein>
<dbReference type="EMBL" id="MFFS01000095">
    <property type="protein sequence ID" value="OGF20352.1"/>
    <property type="molecule type" value="Genomic_DNA"/>
</dbReference>
<accession>A0A1F5S1B6</accession>
<gene>
    <name evidence="1" type="ORF">A2Y83_02200</name>
</gene>
<dbReference type="AlphaFoldDB" id="A0A1F5S1B6"/>
<name>A0A1F5S1B6_9BACT</name>
<comment type="caution">
    <text evidence="1">The sequence shown here is derived from an EMBL/GenBank/DDBJ whole genome shotgun (WGS) entry which is preliminary data.</text>
</comment>
<dbReference type="Proteomes" id="UP000178323">
    <property type="component" value="Unassembled WGS sequence"/>
</dbReference>
<proteinExistence type="predicted"/>
<evidence type="ECO:0000313" key="1">
    <source>
        <dbReference type="EMBL" id="OGF20352.1"/>
    </source>
</evidence>
<dbReference type="STRING" id="1797985.A2Y83_02200"/>
<evidence type="ECO:0008006" key="3">
    <source>
        <dbReference type="Google" id="ProtNLM"/>
    </source>
</evidence>
<evidence type="ECO:0000313" key="2">
    <source>
        <dbReference type="Proteomes" id="UP000178323"/>
    </source>
</evidence>
<reference evidence="1 2" key="1">
    <citation type="journal article" date="2016" name="Nat. Commun.">
        <title>Thousands of microbial genomes shed light on interconnected biogeochemical processes in an aquifer system.</title>
        <authorList>
            <person name="Anantharaman K."/>
            <person name="Brown C.T."/>
            <person name="Hug L.A."/>
            <person name="Sharon I."/>
            <person name="Castelle C.J."/>
            <person name="Probst A.J."/>
            <person name="Thomas B.C."/>
            <person name="Singh A."/>
            <person name="Wilkins M.J."/>
            <person name="Karaoz U."/>
            <person name="Brodie E.L."/>
            <person name="Williams K.H."/>
            <person name="Hubbard S.S."/>
            <person name="Banfield J.F."/>
        </authorList>
    </citation>
    <scope>NUCLEOTIDE SEQUENCE [LARGE SCALE GENOMIC DNA]</scope>
</reference>